<proteinExistence type="predicted"/>
<dbReference type="Proteomes" id="UP000681722">
    <property type="component" value="Unassembled WGS sequence"/>
</dbReference>
<keyword evidence="4" id="KW-1185">Reference proteome</keyword>
<feature type="transmembrane region" description="Helical" evidence="1">
    <location>
        <begin position="92"/>
        <end position="110"/>
    </location>
</feature>
<sequence length="163" mass="18322">MTAFVNSMLDQSSVGLSYSIDTLMDAICICFVAWHLRAQTRDDLKRRDYLVCCVIGALFIGSFLAIESRAIQSMIVPQEPSGDCKHAYFDDLIQVMMALFLFVIGWKLIIEGIGYMNTTYAETIARERPNYEPNTCLLPNRDHADIQQPPTTSIDNSNATQTV</sequence>
<evidence type="ECO:0000313" key="3">
    <source>
        <dbReference type="EMBL" id="CAF3550322.1"/>
    </source>
</evidence>
<evidence type="ECO:0000313" key="2">
    <source>
        <dbReference type="EMBL" id="CAF0768501.1"/>
    </source>
</evidence>
<organism evidence="2 4">
    <name type="scientific">Didymodactylos carnosus</name>
    <dbReference type="NCBI Taxonomy" id="1234261"/>
    <lineage>
        <taxon>Eukaryota</taxon>
        <taxon>Metazoa</taxon>
        <taxon>Spiralia</taxon>
        <taxon>Gnathifera</taxon>
        <taxon>Rotifera</taxon>
        <taxon>Eurotatoria</taxon>
        <taxon>Bdelloidea</taxon>
        <taxon>Philodinida</taxon>
        <taxon>Philodinidae</taxon>
        <taxon>Didymodactylos</taxon>
    </lineage>
</organism>
<comment type="caution">
    <text evidence="2">The sequence shown here is derived from an EMBL/GenBank/DDBJ whole genome shotgun (WGS) entry which is preliminary data.</text>
</comment>
<accession>A0A813QM15</accession>
<dbReference type="AlphaFoldDB" id="A0A813QM15"/>
<dbReference type="Proteomes" id="UP000663829">
    <property type="component" value="Unassembled WGS sequence"/>
</dbReference>
<keyword evidence="1" id="KW-0472">Membrane</keyword>
<reference evidence="2" key="1">
    <citation type="submission" date="2021-02" db="EMBL/GenBank/DDBJ databases">
        <authorList>
            <person name="Nowell W R."/>
        </authorList>
    </citation>
    <scope>NUCLEOTIDE SEQUENCE</scope>
</reference>
<evidence type="ECO:0000313" key="4">
    <source>
        <dbReference type="Proteomes" id="UP000663829"/>
    </source>
</evidence>
<protein>
    <submittedName>
        <fullName evidence="2">Uncharacterized protein</fullName>
    </submittedName>
</protein>
<feature type="transmembrane region" description="Helical" evidence="1">
    <location>
        <begin position="48"/>
        <end position="66"/>
    </location>
</feature>
<keyword evidence="1" id="KW-0812">Transmembrane</keyword>
<dbReference type="EMBL" id="CAJOBC010000179">
    <property type="protein sequence ID" value="CAF3550322.1"/>
    <property type="molecule type" value="Genomic_DNA"/>
</dbReference>
<name>A0A813QM15_9BILA</name>
<gene>
    <name evidence="2" type="ORF">GPM918_LOCUS1790</name>
    <name evidence="3" type="ORF">SRO942_LOCUS1790</name>
</gene>
<keyword evidence="1" id="KW-1133">Transmembrane helix</keyword>
<dbReference type="EMBL" id="CAJNOQ010000179">
    <property type="protein sequence ID" value="CAF0768501.1"/>
    <property type="molecule type" value="Genomic_DNA"/>
</dbReference>
<feature type="transmembrane region" description="Helical" evidence="1">
    <location>
        <begin position="16"/>
        <end position="36"/>
    </location>
</feature>
<dbReference type="OrthoDB" id="5980560at2759"/>
<evidence type="ECO:0000256" key="1">
    <source>
        <dbReference type="SAM" id="Phobius"/>
    </source>
</evidence>